<dbReference type="InterPro" id="IPR007248">
    <property type="entry name" value="Mpv17_PMP22"/>
</dbReference>
<reference evidence="7" key="1">
    <citation type="submission" date="2021-01" db="EMBL/GenBank/DDBJ databases">
        <authorList>
            <person name="Corre E."/>
            <person name="Pelletier E."/>
            <person name="Niang G."/>
            <person name="Scheremetjew M."/>
            <person name="Finn R."/>
            <person name="Kale V."/>
            <person name="Holt S."/>
            <person name="Cochrane G."/>
            <person name="Meng A."/>
            <person name="Brown T."/>
            <person name="Cohen L."/>
        </authorList>
    </citation>
    <scope>NUCLEOTIDE SEQUENCE</scope>
    <source>
        <strain evidence="7">CCMP1510</strain>
    </source>
</reference>
<dbReference type="GO" id="GO:0005737">
    <property type="term" value="C:cytoplasm"/>
    <property type="evidence" value="ECO:0007669"/>
    <property type="project" value="TreeGrafter"/>
</dbReference>
<gene>
    <name evidence="7" type="ORF">ALAG00032_LOCUS1513</name>
</gene>
<proteinExistence type="inferred from homology"/>
<dbReference type="EMBL" id="HBIJ01002179">
    <property type="protein sequence ID" value="CAE0360782.1"/>
    <property type="molecule type" value="Transcribed_RNA"/>
</dbReference>
<dbReference type="PANTHER" id="PTHR11266:SF17">
    <property type="entry name" value="PROTEIN MPV17"/>
    <property type="match status" value="1"/>
</dbReference>
<evidence type="ECO:0000256" key="5">
    <source>
        <dbReference type="ARBA" id="ARBA00023136"/>
    </source>
</evidence>
<dbReference type="PANTHER" id="PTHR11266">
    <property type="entry name" value="PEROXISOMAL MEMBRANE PROTEIN 2, PXMP2 MPV17"/>
    <property type="match status" value="1"/>
</dbReference>
<evidence type="ECO:0000256" key="3">
    <source>
        <dbReference type="ARBA" id="ARBA00022692"/>
    </source>
</evidence>
<evidence type="ECO:0000256" key="1">
    <source>
        <dbReference type="ARBA" id="ARBA00004141"/>
    </source>
</evidence>
<name>A0A7S3NHL1_9STRA</name>
<comment type="subcellular location">
    <subcellularLocation>
        <location evidence="1">Membrane</location>
        <topology evidence="1">Multi-pass membrane protein</topology>
    </subcellularLocation>
</comment>
<sequence length="179" mass="19811">MTFFRLMSTRNLQILASDVLIGGTLCGAGDLAAQVIAENDGSELNTRRLGSMVSYGSLAAIPYHAWYKFLAIRFPSATATKTLLECLLVLPFFEIPAVILWTGVVGRQQNLEEAVNQLRSDFWPAFGYGCCLWGPTSSLTFHYIHPRWHLTTFYLIGACWDFSISNLSFDGGPFAVLSS</sequence>
<keyword evidence="5" id="KW-0472">Membrane</keyword>
<dbReference type="Pfam" id="PF04117">
    <property type="entry name" value="Mpv17_PMP22"/>
    <property type="match status" value="1"/>
</dbReference>
<keyword evidence="3" id="KW-0812">Transmembrane</keyword>
<comment type="similarity">
    <text evidence="2 6">Belongs to the peroxisomal membrane protein PXMP2/4 family.</text>
</comment>
<accession>A0A7S3NHL1</accession>
<dbReference type="AlphaFoldDB" id="A0A7S3NHL1"/>
<evidence type="ECO:0000313" key="7">
    <source>
        <dbReference type="EMBL" id="CAE0360782.1"/>
    </source>
</evidence>
<organism evidence="7">
    <name type="scientific">Aureoumbra lagunensis</name>
    <dbReference type="NCBI Taxonomy" id="44058"/>
    <lineage>
        <taxon>Eukaryota</taxon>
        <taxon>Sar</taxon>
        <taxon>Stramenopiles</taxon>
        <taxon>Ochrophyta</taxon>
        <taxon>Pelagophyceae</taxon>
        <taxon>Pelagomonadales</taxon>
        <taxon>Aureoumbra</taxon>
    </lineage>
</organism>
<evidence type="ECO:0000256" key="2">
    <source>
        <dbReference type="ARBA" id="ARBA00006824"/>
    </source>
</evidence>
<protein>
    <submittedName>
        <fullName evidence="7">Uncharacterized protein</fullName>
    </submittedName>
</protein>
<evidence type="ECO:0000256" key="4">
    <source>
        <dbReference type="ARBA" id="ARBA00022989"/>
    </source>
</evidence>
<keyword evidence="4" id="KW-1133">Transmembrane helix</keyword>
<evidence type="ECO:0000256" key="6">
    <source>
        <dbReference type="RuleBase" id="RU363053"/>
    </source>
</evidence>
<dbReference type="GO" id="GO:0016020">
    <property type="term" value="C:membrane"/>
    <property type="evidence" value="ECO:0007669"/>
    <property type="project" value="UniProtKB-SubCell"/>
</dbReference>